<dbReference type="Proteomes" id="UP000203533">
    <property type="component" value="Segment"/>
</dbReference>
<dbReference type="OrthoDB" id="35146at10239"/>
<dbReference type="Pfam" id="PF11479">
    <property type="entry name" value="Suppressor_P21"/>
    <property type="match status" value="1"/>
</dbReference>
<proteinExistence type="predicted"/>
<gene>
    <name evidence="3" type="primary">p21</name>
</gene>
<protein>
    <submittedName>
        <fullName evidence="3">p21</fullName>
    </submittedName>
</protein>
<dbReference type="Gene3D" id="1.10.1200.170">
    <property type="entry name" value="RNA silencing suppressor P21, C-terminal domain"/>
    <property type="match status" value="1"/>
</dbReference>
<dbReference type="InterPro" id="IPR021575">
    <property type="entry name" value="Suppressor_P21_C"/>
</dbReference>
<name>A0A0K1HRT6_9CLOS</name>
<evidence type="ECO:0000313" key="3">
    <source>
        <dbReference type="EMBL" id="AKT94765.1"/>
    </source>
</evidence>
<evidence type="ECO:0000313" key="4">
    <source>
        <dbReference type="Proteomes" id="UP000203533"/>
    </source>
</evidence>
<feature type="domain" description="RNA silencing suppressor P21 C-terminal" evidence="1">
    <location>
        <begin position="96"/>
        <end position="173"/>
    </location>
</feature>
<dbReference type="GeneID" id="25396066"/>
<dbReference type="RefSeq" id="YP_009162629.1">
    <property type="nucleotide sequence ID" value="NC_027712.1"/>
</dbReference>
<feature type="domain" description="Suppressor of RNA silencing P21-like N-terminal" evidence="2">
    <location>
        <begin position="1"/>
        <end position="92"/>
    </location>
</feature>
<dbReference type="EMBL" id="KT203917">
    <property type="protein sequence ID" value="AKT94765.1"/>
    <property type="molecule type" value="Genomic_RNA"/>
</dbReference>
<evidence type="ECO:0000259" key="2">
    <source>
        <dbReference type="Pfam" id="PF11757"/>
    </source>
</evidence>
<evidence type="ECO:0000259" key="1">
    <source>
        <dbReference type="Pfam" id="PF11479"/>
    </source>
</evidence>
<dbReference type="Pfam" id="PF11757">
    <property type="entry name" value="RSS_P20"/>
    <property type="match status" value="1"/>
</dbReference>
<keyword evidence="4" id="KW-1185">Reference proteome</keyword>
<dbReference type="InterPro" id="IPR021742">
    <property type="entry name" value="RSS_P20_N"/>
</dbReference>
<reference evidence="3 4" key="1">
    <citation type="journal article" date="2016" name="Arch. Virol.">
        <title>Complete genome sequence of tobacco virus 1, a closterovirus from Nicotiana tabacum.</title>
        <authorList>
            <person name="Wang F."/>
            <person name="Qi S."/>
            <person name="Gao Z."/>
            <person name="Akinyemi I.A."/>
            <person name="Xu D."/>
            <person name="Zhou B."/>
        </authorList>
    </citation>
    <scope>NUCLEOTIDE SEQUENCE [LARGE SCALE GENOMIC DNA]</scope>
    <source>
        <strain evidence="3">AnHui</strain>
    </source>
</reference>
<dbReference type="SMR" id="A0A0K1HRT6"/>
<dbReference type="KEGG" id="vg:25396066"/>
<accession>A0A0K1HRT6</accession>
<organism evidence="3 4">
    <name type="scientific">Tobacco virus 1</name>
    <dbReference type="NCBI Taxonomy" id="1692045"/>
    <lineage>
        <taxon>Viruses</taxon>
        <taxon>Riboviria</taxon>
        <taxon>Orthornavirae</taxon>
        <taxon>Kitrinoviricota</taxon>
        <taxon>Alsuviricetes</taxon>
        <taxon>Martellivirales</taxon>
        <taxon>Closteroviridae</taxon>
        <taxon>Closterovirus</taxon>
        <taxon>Closterovirus tabaci</taxon>
    </lineage>
</organism>
<sequence length="184" mass="21400">MKLYIQVKFYESYLKLITDLLEAINASNSSNEKLVEWVTDFTDLCSRLQALKSDVNDAKREESANNLTRKANILKLAGDNLASIRDELRKRVFRDIIDLSTEDTLRFFVARFMEVTSHTKDESLSYNVRDIVNTVLRRISSERSLDVSTNTFKQCDLLRMQKSLRSVWKHTLGHSEAELFVEEK</sequence>